<protein>
    <submittedName>
        <fullName evidence="5">RNA-binding protein 41-like</fullName>
    </submittedName>
</protein>
<dbReference type="SUPFAM" id="SSF54928">
    <property type="entry name" value="RNA-binding domain, RBD"/>
    <property type="match status" value="1"/>
</dbReference>
<reference evidence="5" key="1">
    <citation type="submission" date="2025-08" db="UniProtKB">
        <authorList>
            <consortium name="RefSeq"/>
        </authorList>
    </citation>
    <scope>IDENTIFICATION</scope>
    <source>
        <tissue evidence="5">Whole body</tissue>
    </source>
</reference>
<evidence type="ECO:0000256" key="1">
    <source>
        <dbReference type="ARBA" id="ARBA00022884"/>
    </source>
</evidence>
<dbReference type="GO" id="GO:0005689">
    <property type="term" value="C:U12-type spliceosomal complex"/>
    <property type="evidence" value="ECO:0007669"/>
    <property type="project" value="TreeGrafter"/>
</dbReference>
<dbReference type="PANTHER" id="PTHR16105:SF0">
    <property type="entry name" value="RNA-BINDING REGION-CONTAINING PROTEIN 3"/>
    <property type="match status" value="1"/>
</dbReference>
<evidence type="ECO:0000313" key="4">
    <source>
        <dbReference type="Proteomes" id="UP000694846"/>
    </source>
</evidence>
<dbReference type="InterPro" id="IPR035979">
    <property type="entry name" value="RBD_domain_sf"/>
</dbReference>
<keyword evidence="4" id="KW-1185">Reference proteome</keyword>
<dbReference type="AlphaFoldDB" id="A0A8B8FJF5"/>
<dbReference type="InterPro" id="IPR045164">
    <property type="entry name" value="RBM41/RNPC3"/>
</dbReference>
<evidence type="ECO:0000259" key="3">
    <source>
        <dbReference type="PROSITE" id="PS50102"/>
    </source>
</evidence>
<name>A0A8B8FJF5_9HEMI</name>
<evidence type="ECO:0000256" key="2">
    <source>
        <dbReference type="PROSITE-ProRule" id="PRU00176"/>
    </source>
</evidence>
<dbReference type="GO" id="GO:0030626">
    <property type="term" value="F:U12 snRNA binding"/>
    <property type="evidence" value="ECO:0007669"/>
    <property type="project" value="TreeGrafter"/>
</dbReference>
<dbReference type="GO" id="GO:0000398">
    <property type="term" value="P:mRNA splicing, via spliceosome"/>
    <property type="evidence" value="ECO:0007669"/>
    <property type="project" value="TreeGrafter"/>
</dbReference>
<feature type="domain" description="RRM" evidence="3">
    <location>
        <begin position="298"/>
        <end position="377"/>
    </location>
</feature>
<dbReference type="SMART" id="SM00360">
    <property type="entry name" value="RRM"/>
    <property type="match status" value="1"/>
</dbReference>
<gene>
    <name evidence="5" type="primary">LOC112683599</name>
</gene>
<dbReference type="InterPro" id="IPR000504">
    <property type="entry name" value="RRM_dom"/>
</dbReference>
<dbReference type="Pfam" id="PF00076">
    <property type="entry name" value="RRM_1"/>
    <property type="match status" value="1"/>
</dbReference>
<dbReference type="GO" id="GO:0097157">
    <property type="term" value="F:pre-mRNA intronic binding"/>
    <property type="evidence" value="ECO:0007669"/>
    <property type="project" value="TreeGrafter"/>
</dbReference>
<dbReference type="PANTHER" id="PTHR16105">
    <property type="entry name" value="RNA-BINDING REGION-CONTAINING PROTEIN 3"/>
    <property type="match status" value="1"/>
</dbReference>
<dbReference type="Gene3D" id="3.30.70.330">
    <property type="match status" value="1"/>
</dbReference>
<dbReference type="RefSeq" id="XP_025410485.1">
    <property type="nucleotide sequence ID" value="XM_025554700.1"/>
</dbReference>
<organism evidence="4 5">
    <name type="scientific">Sipha flava</name>
    <name type="common">yellow sugarcane aphid</name>
    <dbReference type="NCBI Taxonomy" id="143950"/>
    <lineage>
        <taxon>Eukaryota</taxon>
        <taxon>Metazoa</taxon>
        <taxon>Ecdysozoa</taxon>
        <taxon>Arthropoda</taxon>
        <taxon>Hexapoda</taxon>
        <taxon>Insecta</taxon>
        <taxon>Pterygota</taxon>
        <taxon>Neoptera</taxon>
        <taxon>Paraneoptera</taxon>
        <taxon>Hemiptera</taxon>
        <taxon>Sternorrhyncha</taxon>
        <taxon>Aphidomorpha</taxon>
        <taxon>Aphidoidea</taxon>
        <taxon>Aphididae</taxon>
        <taxon>Sipha</taxon>
    </lineage>
</organism>
<dbReference type="GeneID" id="112683599"/>
<accession>A0A8B8FJF5</accession>
<keyword evidence="1 2" id="KW-0694">RNA-binding</keyword>
<dbReference type="Proteomes" id="UP000694846">
    <property type="component" value="Unplaced"/>
</dbReference>
<proteinExistence type="predicted"/>
<dbReference type="PROSITE" id="PS50102">
    <property type="entry name" value="RRM"/>
    <property type="match status" value="1"/>
</dbReference>
<sequence length="377" mass="43692">MSSFQNNHAKQSTKYLNLTDYERLENHVESEGDMLIKSLALKQVDKNLTLEKHLSQEREFLSSHEYISITELTKGKITLSEFCAKVNKESSNEISSNTTHEPSIKFSNGVSRHQRELALCVKPNSTETKLLAFALSCQSSEKLKPELHLIDHPINNLSQIHDDQFSHLNASPLKTSKMIIRKRRQLLESYKKPIEINEKPIKNYIRPKSLWDVKEDLMTSSLKMYTCEASKYKEQCIGVIDIKNEEEKILHNSSNSIDGQRFVARGTNVPINNYLKMNEDQLKSFPYFQNYQKGIPSKILYVKNIAKNVCEKHLISIFGKYRKLQNTDIVYRYMKRGRMKGQAFIEFEKIEVAEKALKENLGLVLEEKPLIIQFGKK</sequence>
<dbReference type="OrthoDB" id="448399at2759"/>
<dbReference type="InterPro" id="IPR012677">
    <property type="entry name" value="Nucleotide-bd_a/b_plait_sf"/>
</dbReference>
<evidence type="ECO:0000313" key="5">
    <source>
        <dbReference type="RefSeq" id="XP_025410485.1"/>
    </source>
</evidence>